<proteinExistence type="inferred from homology"/>
<dbReference type="AlphaFoldDB" id="A0A382TLJ8"/>
<dbReference type="InterPro" id="IPR024757">
    <property type="entry name" value="FtsZ_C"/>
</dbReference>
<evidence type="ECO:0000259" key="5">
    <source>
        <dbReference type="SMART" id="SM00865"/>
    </source>
</evidence>
<dbReference type="SMART" id="SM00864">
    <property type="entry name" value="Tubulin"/>
    <property type="match status" value="1"/>
</dbReference>
<dbReference type="GO" id="GO:0032153">
    <property type="term" value="C:cell division site"/>
    <property type="evidence" value="ECO:0007669"/>
    <property type="project" value="TreeGrafter"/>
</dbReference>
<reference evidence="6" key="1">
    <citation type="submission" date="2018-05" db="EMBL/GenBank/DDBJ databases">
        <authorList>
            <person name="Lanie J.A."/>
            <person name="Ng W.-L."/>
            <person name="Kazmierczak K.M."/>
            <person name="Andrzejewski T.M."/>
            <person name="Davidsen T.M."/>
            <person name="Wayne K.J."/>
            <person name="Tettelin H."/>
            <person name="Glass J.I."/>
            <person name="Rusch D."/>
            <person name="Podicherti R."/>
            <person name="Tsui H.-C.T."/>
            <person name="Winkler M.E."/>
        </authorList>
    </citation>
    <scope>NUCLEOTIDE SEQUENCE</scope>
</reference>
<dbReference type="GO" id="GO:0003924">
    <property type="term" value="F:GTPase activity"/>
    <property type="evidence" value="ECO:0007669"/>
    <property type="project" value="InterPro"/>
</dbReference>
<dbReference type="GO" id="GO:0005737">
    <property type="term" value="C:cytoplasm"/>
    <property type="evidence" value="ECO:0007669"/>
    <property type="project" value="TreeGrafter"/>
</dbReference>
<evidence type="ECO:0000256" key="3">
    <source>
        <dbReference type="ARBA" id="ARBA00023134"/>
    </source>
</evidence>
<comment type="similarity">
    <text evidence="1">Belongs to the FtsZ family.</text>
</comment>
<sequence>MTININVPELRELKPRILVLGVGGAGGNAINGMIVAGLQGVEFVAVNTDTQDLKMNKAEAKIQLGSNLTKGLGAGGKIDLGQASADESLNEIINFIQGSNMVFITAGMGGGTGTGASHVIARAAKELNILTVGVVTLPFLYEGPSRMQRALQGLEELKKHVDTNIVIPNQNLFKVANEKTTFEESFELSNRVLKHGVQSVTDLMVRPGLINLDFADVETIMSGMGKAMMGTGEAEGDQRASEAANQALKNPLIDEYSLRGAKGLLINITGGKDLTLFEV</sequence>
<organism evidence="6">
    <name type="scientific">marine metagenome</name>
    <dbReference type="NCBI Taxonomy" id="408172"/>
    <lineage>
        <taxon>unclassified sequences</taxon>
        <taxon>metagenomes</taxon>
        <taxon>ecological metagenomes</taxon>
    </lineage>
</organism>
<dbReference type="HAMAP" id="MF_00909">
    <property type="entry name" value="FtsZ"/>
    <property type="match status" value="1"/>
</dbReference>
<dbReference type="GO" id="GO:0051301">
    <property type="term" value="P:cell division"/>
    <property type="evidence" value="ECO:0007669"/>
    <property type="project" value="TreeGrafter"/>
</dbReference>
<dbReference type="Gene3D" id="3.30.1330.20">
    <property type="entry name" value="Tubulin/FtsZ, C-terminal domain"/>
    <property type="match status" value="1"/>
</dbReference>
<gene>
    <name evidence="6" type="ORF">METZ01_LOCUS375794</name>
</gene>
<dbReference type="FunFam" id="3.40.50.1440:FF:000001">
    <property type="entry name" value="Cell division protein FtsZ"/>
    <property type="match status" value="1"/>
</dbReference>
<accession>A0A382TLJ8</accession>
<dbReference type="Gene3D" id="3.40.50.1440">
    <property type="entry name" value="Tubulin/FtsZ, GTPase domain"/>
    <property type="match status" value="1"/>
</dbReference>
<dbReference type="NCBIfam" id="TIGR00065">
    <property type="entry name" value="ftsZ"/>
    <property type="match status" value="1"/>
</dbReference>
<dbReference type="SUPFAM" id="SSF55307">
    <property type="entry name" value="Tubulin C-terminal domain-like"/>
    <property type="match status" value="1"/>
</dbReference>
<dbReference type="InterPro" id="IPR036525">
    <property type="entry name" value="Tubulin/FtsZ_GTPase_sf"/>
</dbReference>
<feature type="non-terminal residue" evidence="6">
    <location>
        <position position="1"/>
    </location>
</feature>
<evidence type="ECO:0000259" key="4">
    <source>
        <dbReference type="SMART" id="SM00864"/>
    </source>
</evidence>
<dbReference type="PANTHER" id="PTHR30314:SF3">
    <property type="entry name" value="MITOCHONDRIAL DIVISION PROTEIN FSZA"/>
    <property type="match status" value="1"/>
</dbReference>
<dbReference type="CDD" id="cd02201">
    <property type="entry name" value="FtsZ_type1"/>
    <property type="match status" value="1"/>
</dbReference>
<dbReference type="Pfam" id="PF12327">
    <property type="entry name" value="FtsZ_C"/>
    <property type="match status" value="1"/>
</dbReference>
<dbReference type="InterPro" id="IPR018316">
    <property type="entry name" value="Tubulin/FtsZ_2-layer-sand-dom"/>
</dbReference>
<dbReference type="InterPro" id="IPR003008">
    <property type="entry name" value="Tubulin_FtsZ_GTPase"/>
</dbReference>
<feature type="domain" description="Tubulin/FtsZ GTPase" evidence="4">
    <location>
        <begin position="16"/>
        <end position="208"/>
    </location>
</feature>
<keyword evidence="2" id="KW-0547">Nucleotide-binding</keyword>
<feature type="non-terminal residue" evidence="6">
    <location>
        <position position="279"/>
    </location>
</feature>
<dbReference type="InterPro" id="IPR045061">
    <property type="entry name" value="FtsZ/CetZ"/>
</dbReference>
<dbReference type="Pfam" id="PF00091">
    <property type="entry name" value="Tubulin"/>
    <property type="match status" value="1"/>
</dbReference>
<evidence type="ECO:0000256" key="1">
    <source>
        <dbReference type="ARBA" id="ARBA00009690"/>
    </source>
</evidence>
<name>A0A382TLJ8_9ZZZZ</name>
<dbReference type="InterPro" id="IPR037103">
    <property type="entry name" value="Tubulin/FtsZ-like_C"/>
</dbReference>
<dbReference type="PANTHER" id="PTHR30314">
    <property type="entry name" value="CELL DIVISION PROTEIN FTSZ-RELATED"/>
    <property type="match status" value="1"/>
</dbReference>
<evidence type="ECO:0000313" key="6">
    <source>
        <dbReference type="EMBL" id="SVD22940.1"/>
    </source>
</evidence>
<feature type="domain" description="Tubulin/FtsZ 2-layer sandwich" evidence="5">
    <location>
        <begin position="210"/>
        <end position="279"/>
    </location>
</feature>
<protein>
    <recommendedName>
        <fullName evidence="7">Tubulin/FtsZ GTPase domain-containing protein</fullName>
    </recommendedName>
</protein>
<evidence type="ECO:0000256" key="2">
    <source>
        <dbReference type="ARBA" id="ARBA00022741"/>
    </source>
</evidence>
<dbReference type="InterPro" id="IPR008280">
    <property type="entry name" value="Tub_FtsZ_C"/>
</dbReference>
<keyword evidence="3" id="KW-0342">GTP-binding</keyword>
<dbReference type="InterPro" id="IPR000158">
    <property type="entry name" value="Cell_div_FtsZ"/>
</dbReference>
<dbReference type="PRINTS" id="PR00423">
    <property type="entry name" value="CELLDVISFTSZ"/>
</dbReference>
<dbReference type="SUPFAM" id="SSF52490">
    <property type="entry name" value="Tubulin nucleotide-binding domain-like"/>
    <property type="match status" value="1"/>
</dbReference>
<dbReference type="SMART" id="SM00865">
    <property type="entry name" value="Tubulin_C"/>
    <property type="match status" value="1"/>
</dbReference>
<evidence type="ECO:0008006" key="7">
    <source>
        <dbReference type="Google" id="ProtNLM"/>
    </source>
</evidence>
<dbReference type="EMBL" id="UINC01137540">
    <property type="protein sequence ID" value="SVD22940.1"/>
    <property type="molecule type" value="Genomic_DNA"/>
</dbReference>
<dbReference type="GO" id="GO:0005525">
    <property type="term" value="F:GTP binding"/>
    <property type="evidence" value="ECO:0007669"/>
    <property type="project" value="UniProtKB-KW"/>
</dbReference>